<keyword evidence="5" id="KW-0134">Cell wall</keyword>
<sequence length="283" mass="31543">MAPFVLTVSQDGTGNYRTVQEAIDAVPLGNTRRMVIRISPGIYRQPLYVAKTKNFITFVGLCPEDTVLTWNNTANKIDHHQGSKVIGNGTFGCGSTIVEGEDFIAENITFENSSPEGSGQAVAVRVTADRCAFYNCSTALFEHCHIHCKSAGFITAQSRKSPHEKTGYVFLRCVITGNGGSAYAYLGRPWGPLGRVVFAFTHMDPCIKPVGWNNWGKVENEKSACFYEYRCFGPGFVPSKRVKWARVLKDKEAEQFLMHSFIDPEPQRPWLAQRMALRIPYSA</sequence>
<dbReference type="GO" id="GO:0042545">
    <property type="term" value="P:cell wall modification"/>
    <property type="evidence" value="ECO:0007669"/>
    <property type="project" value="InterPro"/>
</dbReference>
<feature type="domain" description="Pectinesterase catalytic" evidence="8">
    <location>
        <begin position="7"/>
        <end position="139"/>
    </location>
</feature>
<dbReference type="UniPathway" id="UPA00545">
    <property type="reaction ID" value="UER00823"/>
</dbReference>
<dbReference type="Pfam" id="PF01095">
    <property type="entry name" value="Pectinesterase"/>
    <property type="match status" value="1"/>
</dbReference>
<dbReference type="GO" id="GO:0045490">
    <property type="term" value="P:pectin catabolic process"/>
    <property type="evidence" value="ECO:0007669"/>
    <property type="project" value="UniProtKB-UniPathway"/>
</dbReference>
<dbReference type="InterPro" id="IPR012334">
    <property type="entry name" value="Pectin_lyas_fold"/>
</dbReference>
<dbReference type="EMBL" id="DF973673">
    <property type="protein sequence ID" value="GAU37500.1"/>
    <property type="molecule type" value="Genomic_DNA"/>
</dbReference>
<dbReference type="PANTHER" id="PTHR31321:SF71">
    <property type="entry name" value="PECTINESTERASE"/>
    <property type="match status" value="1"/>
</dbReference>
<evidence type="ECO:0000256" key="4">
    <source>
        <dbReference type="ARBA" id="ARBA00013229"/>
    </source>
</evidence>
<dbReference type="Proteomes" id="UP000242715">
    <property type="component" value="Unassembled WGS sequence"/>
</dbReference>
<proteinExistence type="inferred from homology"/>
<dbReference type="SUPFAM" id="SSF51126">
    <property type="entry name" value="Pectin lyase-like"/>
    <property type="match status" value="1"/>
</dbReference>
<comment type="similarity">
    <text evidence="3">Belongs to the pectinesterase family.</text>
</comment>
<reference evidence="10" key="1">
    <citation type="journal article" date="2017" name="Front. Plant Sci.">
        <title>Climate Clever Clovers: New Paradigm to Reduce the Environmental Footprint of Ruminants by Breeding Low Methanogenic Forages Utilizing Haplotype Variation.</title>
        <authorList>
            <person name="Kaur P."/>
            <person name="Appels R."/>
            <person name="Bayer P.E."/>
            <person name="Keeble-Gagnere G."/>
            <person name="Wang J."/>
            <person name="Hirakawa H."/>
            <person name="Shirasawa K."/>
            <person name="Vercoe P."/>
            <person name="Stefanova K."/>
            <person name="Durmic Z."/>
            <person name="Nichols P."/>
            <person name="Revell C."/>
            <person name="Isobe S.N."/>
            <person name="Edwards D."/>
            <person name="Erskine W."/>
        </authorList>
    </citation>
    <scope>NUCLEOTIDE SEQUENCE [LARGE SCALE GENOMIC DNA]</scope>
    <source>
        <strain evidence="10">cv. Daliak</strain>
    </source>
</reference>
<dbReference type="Gene3D" id="2.160.20.10">
    <property type="entry name" value="Single-stranded right-handed beta-helix, Pectin lyase-like"/>
    <property type="match status" value="2"/>
</dbReference>
<name>A0A2Z6NLT0_TRISU</name>
<evidence type="ECO:0000256" key="7">
    <source>
        <dbReference type="ARBA" id="ARBA00023085"/>
    </source>
</evidence>
<keyword evidence="6" id="KW-0378">Hydrolase</keyword>
<dbReference type="GO" id="GO:0030599">
    <property type="term" value="F:pectinesterase activity"/>
    <property type="evidence" value="ECO:0007669"/>
    <property type="project" value="UniProtKB-EC"/>
</dbReference>
<dbReference type="EC" id="3.1.1.11" evidence="4"/>
<evidence type="ECO:0000256" key="1">
    <source>
        <dbReference type="ARBA" id="ARBA00004191"/>
    </source>
</evidence>
<keyword evidence="7" id="KW-0063">Aspartyl esterase</keyword>
<dbReference type="InterPro" id="IPR000070">
    <property type="entry name" value="Pectinesterase_cat"/>
</dbReference>
<evidence type="ECO:0000256" key="3">
    <source>
        <dbReference type="ARBA" id="ARBA00008891"/>
    </source>
</evidence>
<dbReference type="InterPro" id="IPR011050">
    <property type="entry name" value="Pectin_lyase_fold/virulence"/>
</dbReference>
<keyword evidence="10" id="KW-1185">Reference proteome</keyword>
<evidence type="ECO:0000256" key="5">
    <source>
        <dbReference type="ARBA" id="ARBA00022512"/>
    </source>
</evidence>
<evidence type="ECO:0000313" key="10">
    <source>
        <dbReference type="Proteomes" id="UP000242715"/>
    </source>
</evidence>
<organism evidence="9 10">
    <name type="scientific">Trifolium subterraneum</name>
    <name type="common">Subterranean clover</name>
    <dbReference type="NCBI Taxonomy" id="3900"/>
    <lineage>
        <taxon>Eukaryota</taxon>
        <taxon>Viridiplantae</taxon>
        <taxon>Streptophyta</taxon>
        <taxon>Embryophyta</taxon>
        <taxon>Tracheophyta</taxon>
        <taxon>Spermatophyta</taxon>
        <taxon>Magnoliopsida</taxon>
        <taxon>eudicotyledons</taxon>
        <taxon>Gunneridae</taxon>
        <taxon>Pentapetalae</taxon>
        <taxon>rosids</taxon>
        <taxon>fabids</taxon>
        <taxon>Fabales</taxon>
        <taxon>Fabaceae</taxon>
        <taxon>Papilionoideae</taxon>
        <taxon>50 kb inversion clade</taxon>
        <taxon>NPAAA clade</taxon>
        <taxon>Hologalegina</taxon>
        <taxon>IRL clade</taxon>
        <taxon>Trifolieae</taxon>
        <taxon>Trifolium</taxon>
    </lineage>
</organism>
<comment type="pathway">
    <text evidence="2">Glycan metabolism; pectin degradation; 2-dehydro-3-deoxy-D-gluconate from pectin: step 1/5.</text>
</comment>
<evidence type="ECO:0000313" key="9">
    <source>
        <dbReference type="EMBL" id="GAU37500.1"/>
    </source>
</evidence>
<accession>A0A2Z6NLT0</accession>
<evidence type="ECO:0000259" key="8">
    <source>
        <dbReference type="Pfam" id="PF01095"/>
    </source>
</evidence>
<dbReference type="PANTHER" id="PTHR31321">
    <property type="entry name" value="ACYL-COA THIOESTER HYDROLASE YBHC-RELATED"/>
    <property type="match status" value="1"/>
</dbReference>
<evidence type="ECO:0000256" key="2">
    <source>
        <dbReference type="ARBA" id="ARBA00005184"/>
    </source>
</evidence>
<comment type="subcellular location">
    <subcellularLocation>
        <location evidence="1">Secreted</location>
        <location evidence="1">Cell wall</location>
    </subcellularLocation>
</comment>
<evidence type="ECO:0000256" key="6">
    <source>
        <dbReference type="ARBA" id="ARBA00022801"/>
    </source>
</evidence>
<dbReference type="AlphaFoldDB" id="A0A2Z6NLT0"/>
<dbReference type="OrthoDB" id="2019149at2759"/>
<keyword evidence="5" id="KW-0964">Secreted</keyword>
<gene>
    <name evidence="9" type="ORF">TSUD_275520</name>
</gene>
<protein>
    <recommendedName>
        <fullName evidence="4">pectinesterase</fullName>
        <ecNumber evidence="4">3.1.1.11</ecNumber>
    </recommendedName>
</protein>